<comment type="caution">
    <text evidence="1">The sequence shown here is derived from an EMBL/GenBank/DDBJ whole genome shotgun (WGS) entry which is preliminary data.</text>
</comment>
<dbReference type="Proteomes" id="UP000187609">
    <property type="component" value="Unassembled WGS sequence"/>
</dbReference>
<evidence type="ECO:0000313" key="1">
    <source>
        <dbReference type="EMBL" id="OIS95647.1"/>
    </source>
</evidence>
<feature type="non-terminal residue" evidence="1">
    <location>
        <position position="141"/>
    </location>
</feature>
<protein>
    <submittedName>
        <fullName evidence="1">Uncharacterized protein</fullName>
    </submittedName>
</protein>
<organism evidence="1 2">
    <name type="scientific">Nicotiana attenuata</name>
    <name type="common">Coyote tobacco</name>
    <dbReference type="NCBI Taxonomy" id="49451"/>
    <lineage>
        <taxon>Eukaryota</taxon>
        <taxon>Viridiplantae</taxon>
        <taxon>Streptophyta</taxon>
        <taxon>Embryophyta</taxon>
        <taxon>Tracheophyta</taxon>
        <taxon>Spermatophyta</taxon>
        <taxon>Magnoliopsida</taxon>
        <taxon>eudicotyledons</taxon>
        <taxon>Gunneridae</taxon>
        <taxon>Pentapetalae</taxon>
        <taxon>asterids</taxon>
        <taxon>lamiids</taxon>
        <taxon>Solanales</taxon>
        <taxon>Solanaceae</taxon>
        <taxon>Nicotianoideae</taxon>
        <taxon>Nicotianeae</taxon>
        <taxon>Nicotiana</taxon>
    </lineage>
</organism>
<name>A0A1J6I510_NICAT</name>
<dbReference type="AlphaFoldDB" id="A0A1J6I510"/>
<dbReference type="Gramene" id="OIS95647">
    <property type="protein sequence ID" value="OIS95647"/>
    <property type="gene ID" value="A4A49_58531"/>
</dbReference>
<accession>A0A1J6I510</accession>
<keyword evidence="2" id="KW-1185">Reference proteome</keyword>
<reference evidence="1" key="1">
    <citation type="submission" date="2016-11" db="EMBL/GenBank/DDBJ databases">
        <title>The genome of Nicotiana attenuata.</title>
        <authorList>
            <person name="Xu S."/>
            <person name="Brockmoeller T."/>
            <person name="Gaquerel E."/>
            <person name="Navarro A."/>
            <person name="Kuhl H."/>
            <person name="Gase K."/>
            <person name="Ling Z."/>
            <person name="Zhou W."/>
            <person name="Kreitzer C."/>
            <person name="Stanke M."/>
            <person name="Tang H."/>
            <person name="Lyons E."/>
            <person name="Pandey P."/>
            <person name="Pandey S.P."/>
            <person name="Timmermann B."/>
            <person name="Baldwin I.T."/>
        </authorList>
    </citation>
    <scope>NUCLEOTIDE SEQUENCE [LARGE SCALE GENOMIC DNA]</scope>
    <source>
        <strain evidence="1">UT</strain>
    </source>
</reference>
<proteinExistence type="predicted"/>
<sequence length="141" mass="16472">MVDYIVLGVDCHGEWVESSTRFTWRSKSKETIIIKVRRDVTYDEFVDKIIACCELTCYPSDMSIIHMHSIGEKHNKVALFKIKNYDCLSYYLEDENKPILRVSVVERLVEFPNSPLMEQHDSHGLDDIEEDLLNSDIPKMD</sequence>
<gene>
    <name evidence="1" type="ORF">A4A49_58531</name>
</gene>
<evidence type="ECO:0000313" key="2">
    <source>
        <dbReference type="Proteomes" id="UP000187609"/>
    </source>
</evidence>
<dbReference type="EMBL" id="MJEQ01037194">
    <property type="protein sequence ID" value="OIS95647.1"/>
    <property type="molecule type" value="Genomic_DNA"/>
</dbReference>
<dbReference type="OMA" id="DTINMEV"/>